<sequence length="430" mass="48068">MAENNKDWGLRKPIAIGFLSIGILLGTTTAWAVNARISGAVIASGAIHLENNQQVVQHAFGGVVGQILARNGDTVRAGDVLVRLDETYIASDLESIISQLAEIEVRKARLAAERDGQSELRINLQHPMPKLSKQLVEGEKILFQTRLENYRGELRQLDEQINQAHVQISGLNAQLEALQSQLQLVSNDLVAAEELKIKGLIASSRVSALKKEYAQLKGQIGSLSASRAQLNGQISAFEIEAMRLTTQRREEAIVTLRELEFMEIDLRARKHSTKKKLESLEIKSPVEGVVHSSQVFAEQAVISPAQALMQIVPQDQQLVVKSRIQTMHIDDVYLGQNASLRFVSFDHRTTPELFGYVSRISPDVFYDETTGLSYYQAEITPHAQEIDKLGSQKLMPGMPVETFIKTTERSPLSYLTKPFMDYFFRAFREV</sequence>
<dbReference type="PRINTS" id="PR01490">
    <property type="entry name" value="RTXTOXIND"/>
</dbReference>
<dbReference type="Gene3D" id="1.20.5.340">
    <property type="match status" value="1"/>
</dbReference>
<dbReference type="Gene3D" id="2.40.30.170">
    <property type="match status" value="1"/>
</dbReference>
<dbReference type="AlphaFoldDB" id="A0A975EQ81"/>
<dbReference type="Pfam" id="PF26002">
    <property type="entry name" value="Beta-barrel_AprE"/>
    <property type="match status" value="1"/>
</dbReference>
<feature type="domain" description="AprE-like beta-barrel" evidence="12">
    <location>
        <begin position="318"/>
        <end position="406"/>
    </location>
</feature>
<feature type="coiled-coil region" evidence="10">
    <location>
        <begin position="140"/>
        <end position="195"/>
    </location>
</feature>
<keyword evidence="5 9" id="KW-0997">Cell inner membrane</keyword>
<gene>
    <name evidence="13" type="ORF">HZ995_02015</name>
</gene>
<dbReference type="EMBL" id="CP060010">
    <property type="protein sequence ID" value="QTN36323.1"/>
    <property type="molecule type" value="Genomic_DNA"/>
</dbReference>
<dbReference type="InterPro" id="IPR058781">
    <property type="entry name" value="HH_AprE-like"/>
</dbReference>
<dbReference type="InterPro" id="IPR010129">
    <property type="entry name" value="T1SS_HlyD"/>
</dbReference>
<dbReference type="InterPro" id="IPR058982">
    <property type="entry name" value="Beta-barrel_AprE"/>
</dbReference>
<keyword evidence="10" id="KW-0175">Coiled coil</keyword>
<protein>
    <recommendedName>
        <fullName evidence="9">Membrane fusion protein (MFP) family protein</fullName>
    </recommendedName>
</protein>
<evidence type="ECO:0000256" key="3">
    <source>
        <dbReference type="ARBA" id="ARBA00022448"/>
    </source>
</evidence>
<dbReference type="KEGG" id="cact:HZ995_02015"/>
<keyword evidence="6" id="KW-0812">Transmembrane</keyword>
<evidence type="ECO:0000256" key="4">
    <source>
        <dbReference type="ARBA" id="ARBA00022475"/>
    </source>
</evidence>
<evidence type="ECO:0000259" key="11">
    <source>
        <dbReference type="Pfam" id="PF25994"/>
    </source>
</evidence>
<evidence type="ECO:0000256" key="1">
    <source>
        <dbReference type="ARBA" id="ARBA00004377"/>
    </source>
</evidence>
<keyword evidence="7" id="KW-1133">Transmembrane helix</keyword>
<evidence type="ECO:0000256" key="10">
    <source>
        <dbReference type="SAM" id="Coils"/>
    </source>
</evidence>
<comment type="subcellular location">
    <subcellularLocation>
        <location evidence="1 9">Cell inner membrane</location>
        <topology evidence="1 9">Single-pass membrane protein</topology>
    </subcellularLocation>
</comment>
<feature type="domain" description="AprE-like long alpha-helical hairpin" evidence="11">
    <location>
        <begin position="91"/>
        <end position="273"/>
    </location>
</feature>
<dbReference type="Pfam" id="PF25994">
    <property type="entry name" value="HH_AprE"/>
    <property type="match status" value="1"/>
</dbReference>
<dbReference type="GO" id="GO:0005886">
    <property type="term" value="C:plasma membrane"/>
    <property type="evidence" value="ECO:0007669"/>
    <property type="project" value="UniProtKB-SubCell"/>
</dbReference>
<evidence type="ECO:0000313" key="14">
    <source>
        <dbReference type="Proteomes" id="UP000665026"/>
    </source>
</evidence>
<evidence type="ECO:0000313" key="13">
    <source>
        <dbReference type="EMBL" id="QTN36323.1"/>
    </source>
</evidence>
<evidence type="ECO:0000256" key="8">
    <source>
        <dbReference type="ARBA" id="ARBA00023136"/>
    </source>
</evidence>
<organism evidence="13 14">
    <name type="scientific">Cognatishimia activa</name>
    <dbReference type="NCBI Taxonomy" id="1715691"/>
    <lineage>
        <taxon>Bacteria</taxon>
        <taxon>Pseudomonadati</taxon>
        <taxon>Pseudomonadota</taxon>
        <taxon>Alphaproteobacteria</taxon>
        <taxon>Rhodobacterales</taxon>
        <taxon>Paracoccaceae</taxon>
        <taxon>Cognatishimia</taxon>
    </lineage>
</organism>
<evidence type="ECO:0000256" key="2">
    <source>
        <dbReference type="ARBA" id="ARBA00009477"/>
    </source>
</evidence>
<reference evidence="13" key="1">
    <citation type="submission" date="2020-07" db="EMBL/GenBank/DDBJ databases">
        <title>Genome sequences of bacteria associated with the marine, planktonic diatom Thalassiosira profunda strain ECT2AJA-044.</title>
        <authorList>
            <person name="Gargas C.B."/>
            <person name="Roberts W.R."/>
            <person name="Alverson A.J."/>
        </authorList>
    </citation>
    <scope>NUCLEOTIDE SEQUENCE</scope>
    <source>
        <strain evidence="13">ECT2AJA-044</strain>
    </source>
</reference>
<dbReference type="Proteomes" id="UP000665026">
    <property type="component" value="Chromosome"/>
</dbReference>
<evidence type="ECO:0000256" key="5">
    <source>
        <dbReference type="ARBA" id="ARBA00022519"/>
    </source>
</evidence>
<keyword evidence="3 9" id="KW-0813">Transport</keyword>
<dbReference type="Gene3D" id="2.40.50.100">
    <property type="match status" value="1"/>
</dbReference>
<keyword evidence="8" id="KW-0472">Membrane</keyword>
<dbReference type="RefSeq" id="WP_209357024.1">
    <property type="nucleotide sequence ID" value="NZ_CP060010.1"/>
</dbReference>
<dbReference type="InterPro" id="IPR050739">
    <property type="entry name" value="MFP"/>
</dbReference>
<dbReference type="PANTHER" id="PTHR30386">
    <property type="entry name" value="MEMBRANE FUSION SUBUNIT OF EMRAB-TOLC MULTIDRUG EFFLUX PUMP"/>
    <property type="match status" value="1"/>
</dbReference>
<accession>A0A975EQ81</accession>
<evidence type="ECO:0000259" key="12">
    <source>
        <dbReference type="Pfam" id="PF26002"/>
    </source>
</evidence>
<name>A0A975EQ81_9RHOB</name>
<evidence type="ECO:0000256" key="6">
    <source>
        <dbReference type="ARBA" id="ARBA00022692"/>
    </source>
</evidence>
<comment type="similarity">
    <text evidence="2 9">Belongs to the membrane fusion protein (MFP) (TC 8.A.1) family.</text>
</comment>
<evidence type="ECO:0000256" key="9">
    <source>
        <dbReference type="RuleBase" id="RU365093"/>
    </source>
</evidence>
<evidence type="ECO:0000256" key="7">
    <source>
        <dbReference type="ARBA" id="ARBA00022989"/>
    </source>
</evidence>
<keyword evidence="4 9" id="KW-1003">Cell membrane</keyword>
<dbReference type="GO" id="GO:0015031">
    <property type="term" value="P:protein transport"/>
    <property type="evidence" value="ECO:0007669"/>
    <property type="project" value="InterPro"/>
</dbReference>
<proteinExistence type="inferred from homology"/>
<dbReference type="NCBIfam" id="TIGR01843">
    <property type="entry name" value="type_I_hlyD"/>
    <property type="match status" value="1"/>
</dbReference>
<dbReference type="PANTHER" id="PTHR30386:SF17">
    <property type="entry name" value="ALKALINE PROTEASE SECRETION PROTEIN APRE"/>
    <property type="match status" value="1"/>
</dbReference>